<dbReference type="Pfam" id="PF06082">
    <property type="entry name" value="YjbH"/>
    <property type="match status" value="1"/>
</dbReference>
<dbReference type="STRING" id="521013.SAMN04488567_2376"/>
<keyword evidence="3" id="KW-1185">Reference proteome</keyword>
<evidence type="ECO:0000313" key="2">
    <source>
        <dbReference type="EMBL" id="SDE69497.1"/>
    </source>
</evidence>
<dbReference type="RefSeq" id="WP_165612577.1">
    <property type="nucleotide sequence ID" value="NZ_FNAT01000003.1"/>
</dbReference>
<gene>
    <name evidence="2" type="ORF">SAMN04488567_2376</name>
</gene>
<dbReference type="Proteomes" id="UP000198922">
    <property type="component" value="Unassembled WGS sequence"/>
</dbReference>
<dbReference type="InterPro" id="IPR010344">
    <property type="entry name" value="YbjH"/>
</dbReference>
<evidence type="ECO:0000256" key="1">
    <source>
        <dbReference type="SAM" id="SignalP"/>
    </source>
</evidence>
<reference evidence="3" key="1">
    <citation type="submission" date="2016-10" db="EMBL/GenBank/DDBJ databases">
        <authorList>
            <person name="Varghese N."/>
            <person name="Submissions S."/>
        </authorList>
    </citation>
    <scope>NUCLEOTIDE SEQUENCE [LARGE SCALE GENOMIC DNA]</scope>
    <source>
        <strain evidence="3">DSM 21424</strain>
    </source>
</reference>
<sequence length="705" mass="77599">MTIRAIRRAGAASVAALLAAGAVHAQSQSDRGVSYTLYGTPGLIEMPSALSARDGTIAATVGSFDGQTRNNFTFQVLPNLTGTFRLTRIEDFGGEGDGNYADRSFDLRYRFNDEGRYMPAFAVGLQDFLGTGIYSAEYLVGTKTFGDSLRVSAGLGWGRLGSYNGFSSPFGLDRERIDFGLGGEVETDQLFRGDVAFFGGVEYAPTDTVTLKAEYSSDAYEEETERGLIEHDSPLNFGATWRPVPNFQFGAAYLYGSEFALTGSVIINPKDRPFGPGLDSAPVPVSVRAADARAAQSWDRAALPEAKIGTELQKALRAEGVDLDSIELSDRRVRLRYTNNRYRAEAQAMGRIARMLSVGLPPSIETFVLEPMREGMPLSAVTLSRSDIETYETVAGGTSAIAQKLDLSEAGPREGLVELPRTDDRFGWGIRPYLRLTFFGGRDPARVNAGLEFSASYEFSENFSLSGALRQELYANRGEPEILEQEGDGPFPVRRNASRYAYEGTTGIERLTLDHYGRPAEAVYSRVTVGYLEQMYGGVSGELLWKPVDRDYGFGVEVNYARQRDFDQGFGFRDYDIVTGHGSLYYDFSDRFHGQVDVGRYLAGDWGATVALDREFENGWSVGGYFTLTDLPFDEFGEGSFDKGIRVTVPIDYVLGQPTRRDVSTSIASLTRDGGARLNVDGRLYDKVRDGHLEDLSDGMGRFWR</sequence>
<name>A0A1G7F0V4_9RHOB</name>
<accession>A0A1G7F0V4</accession>
<organism evidence="2 3">
    <name type="scientific">Limimaricola pyoseonensis</name>
    <dbReference type="NCBI Taxonomy" id="521013"/>
    <lineage>
        <taxon>Bacteria</taxon>
        <taxon>Pseudomonadati</taxon>
        <taxon>Pseudomonadota</taxon>
        <taxon>Alphaproteobacteria</taxon>
        <taxon>Rhodobacterales</taxon>
        <taxon>Paracoccaceae</taxon>
        <taxon>Limimaricola</taxon>
    </lineage>
</organism>
<proteinExistence type="predicted"/>
<protein>
    <submittedName>
        <fullName evidence="2">Exopolysaccharide biosynthesis protein YbjH</fullName>
    </submittedName>
</protein>
<feature type="signal peptide" evidence="1">
    <location>
        <begin position="1"/>
        <end position="25"/>
    </location>
</feature>
<dbReference type="EMBL" id="FNAT01000003">
    <property type="protein sequence ID" value="SDE69497.1"/>
    <property type="molecule type" value="Genomic_DNA"/>
</dbReference>
<dbReference type="AlphaFoldDB" id="A0A1G7F0V4"/>
<evidence type="ECO:0000313" key="3">
    <source>
        <dbReference type="Proteomes" id="UP000198922"/>
    </source>
</evidence>
<keyword evidence="1" id="KW-0732">Signal</keyword>
<feature type="chain" id="PRO_5011689486" evidence="1">
    <location>
        <begin position="26"/>
        <end position="705"/>
    </location>
</feature>